<dbReference type="RefSeq" id="WP_304781107.1">
    <property type="nucleotide sequence ID" value="NZ_JAOTJD010000026.1"/>
</dbReference>
<keyword evidence="4" id="KW-1185">Reference proteome</keyword>
<feature type="domain" description="Surface-adhesin protein E-like" evidence="2">
    <location>
        <begin position="24"/>
        <end position="126"/>
    </location>
</feature>
<feature type="signal peptide" evidence="1">
    <location>
        <begin position="1"/>
        <end position="21"/>
    </location>
</feature>
<organism evidence="3 4">
    <name type="scientific">Phenylobacterium ferrooxidans</name>
    <dbReference type="NCBI Taxonomy" id="2982689"/>
    <lineage>
        <taxon>Bacteria</taxon>
        <taxon>Pseudomonadati</taxon>
        <taxon>Pseudomonadota</taxon>
        <taxon>Alphaproteobacteria</taxon>
        <taxon>Caulobacterales</taxon>
        <taxon>Caulobacteraceae</taxon>
        <taxon>Phenylobacterium</taxon>
    </lineage>
</organism>
<dbReference type="InterPro" id="IPR031939">
    <property type="entry name" value="Adhesin_E-like"/>
</dbReference>
<gene>
    <name evidence="3" type="ORF">OCL97_14100</name>
</gene>
<sequence>MRRLLVLGLGCQLLGAAAAQAQTWTPLAVTGPETIFYDPATVTRANGVVTAVMRAEFNPPQASGSVMVSAMVEKMSINCAGNVYSDLGNVAYDAAGAVLWNQPASGAVKPITPGSGASAIHAKVCQ</sequence>
<name>A0ABW6CPU6_9CAUL</name>
<proteinExistence type="predicted"/>
<keyword evidence="1" id="KW-0732">Signal</keyword>
<evidence type="ECO:0000313" key="3">
    <source>
        <dbReference type="EMBL" id="MFD3265088.1"/>
    </source>
</evidence>
<evidence type="ECO:0000313" key="4">
    <source>
        <dbReference type="Proteomes" id="UP001598130"/>
    </source>
</evidence>
<dbReference type="Proteomes" id="UP001598130">
    <property type="component" value="Unassembled WGS sequence"/>
</dbReference>
<comment type="caution">
    <text evidence="3">The sequence shown here is derived from an EMBL/GenBank/DDBJ whole genome shotgun (WGS) entry which is preliminary data.</text>
</comment>
<protein>
    <recommendedName>
        <fullName evidence="2">Surface-adhesin protein E-like domain-containing protein</fullName>
    </recommendedName>
</protein>
<dbReference type="Pfam" id="PF16747">
    <property type="entry name" value="Adhesin_E"/>
    <property type="match status" value="1"/>
</dbReference>
<dbReference type="EMBL" id="JAOTJD010000026">
    <property type="protein sequence ID" value="MFD3265088.1"/>
    <property type="molecule type" value="Genomic_DNA"/>
</dbReference>
<feature type="chain" id="PRO_5046716091" description="Surface-adhesin protein E-like domain-containing protein" evidence="1">
    <location>
        <begin position="22"/>
        <end position="126"/>
    </location>
</feature>
<evidence type="ECO:0000259" key="2">
    <source>
        <dbReference type="Pfam" id="PF16747"/>
    </source>
</evidence>
<accession>A0ABW6CPU6</accession>
<reference evidence="3 4" key="1">
    <citation type="submission" date="2022-09" db="EMBL/GenBank/DDBJ databases">
        <title>New species of Phenylobacterium.</title>
        <authorList>
            <person name="Mieszkin S."/>
        </authorList>
    </citation>
    <scope>NUCLEOTIDE SEQUENCE [LARGE SCALE GENOMIC DNA]</scope>
    <source>
        <strain evidence="3 4">HK31-G</strain>
    </source>
</reference>
<evidence type="ECO:0000256" key="1">
    <source>
        <dbReference type="SAM" id="SignalP"/>
    </source>
</evidence>